<evidence type="ECO:0000313" key="3">
    <source>
        <dbReference type="Proteomes" id="UP000007322"/>
    </source>
</evidence>
<dbReference type="KEGG" id="mtm:MYCTH_2294165"/>
<dbReference type="Proteomes" id="UP000007322">
    <property type="component" value="Chromosome 1"/>
</dbReference>
<dbReference type="GeneID" id="11513378"/>
<keyword evidence="1" id="KW-0812">Transmembrane</keyword>
<keyword evidence="3" id="KW-1185">Reference proteome</keyword>
<sequence length="126" mass="14018">MVRVGLESFPGAGVPFEGIRHRVFAFVDELLVIFLVHVGLIVFFKPHVGFMGHLGDEDFEVVENIGAELAQAARRVSQPGPQRRERCVSSRWFKMSKAEKQQLGPSPKLGMLRIDTLPEASSMSLV</sequence>
<dbReference type="VEuPathDB" id="FungiDB:MYCTH_2294165"/>
<name>G2Q0B1_THET4</name>
<dbReference type="RefSeq" id="XP_003658419.1">
    <property type="nucleotide sequence ID" value="XM_003658371.1"/>
</dbReference>
<proteinExistence type="predicted"/>
<reference evidence="2 3" key="1">
    <citation type="journal article" date="2011" name="Nat. Biotechnol.">
        <title>Comparative genomic analysis of the thermophilic biomass-degrading fungi Myceliophthora thermophila and Thielavia terrestris.</title>
        <authorList>
            <person name="Berka R.M."/>
            <person name="Grigoriev I.V."/>
            <person name="Otillar R."/>
            <person name="Salamov A."/>
            <person name="Grimwood J."/>
            <person name="Reid I."/>
            <person name="Ishmael N."/>
            <person name="John T."/>
            <person name="Darmond C."/>
            <person name="Moisan M.-C."/>
            <person name="Henrissat B."/>
            <person name="Coutinho P.M."/>
            <person name="Lombard V."/>
            <person name="Natvig D.O."/>
            <person name="Lindquist E."/>
            <person name="Schmutz J."/>
            <person name="Lucas S."/>
            <person name="Harris P."/>
            <person name="Powlowski J."/>
            <person name="Bellemare A."/>
            <person name="Taylor D."/>
            <person name="Butler G."/>
            <person name="de Vries R.P."/>
            <person name="Allijn I.E."/>
            <person name="van den Brink J."/>
            <person name="Ushinsky S."/>
            <person name="Storms R."/>
            <person name="Powell A.J."/>
            <person name="Paulsen I.T."/>
            <person name="Elbourne L.D.H."/>
            <person name="Baker S.E."/>
            <person name="Magnuson J."/>
            <person name="LaBoissiere S."/>
            <person name="Clutterbuck A.J."/>
            <person name="Martinez D."/>
            <person name="Wogulis M."/>
            <person name="de Leon A.L."/>
            <person name="Rey M.W."/>
            <person name="Tsang A."/>
        </authorList>
    </citation>
    <scope>NUCLEOTIDE SEQUENCE [LARGE SCALE GENOMIC DNA]</scope>
    <source>
        <strain evidence="3">ATCC 42464 / BCRC 31852 / DSM 1799</strain>
    </source>
</reference>
<dbReference type="HOGENOM" id="CLU_1983095_0_0_1"/>
<dbReference type="AlphaFoldDB" id="G2Q0B1"/>
<keyword evidence="1" id="KW-0472">Membrane</keyword>
<feature type="transmembrane region" description="Helical" evidence="1">
    <location>
        <begin position="23"/>
        <end position="44"/>
    </location>
</feature>
<accession>G2Q0B1</accession>
<evidence type="ECO:0000256" key="1">
    <source>
        <dbReference type="SAM" id="Phobius"/>
    </source>
</evidence>
<dbReference type="InParanoid" id="G2Q0B1"/>
<organism evidence="2 3">
    <name type="scientific">Thermothelomyces thermophilus (strain ATCC 42464 / BCRC 31852 / DSM 1799)</name>
    <name type="common">Sporotrichum thermophile</name>
    <dbReference type="NCBI Taxonomy" id="573729"/>
    <lineage>
        <taxon>Eukaryota</taxon>
        <taxon>Fungi</taxon>
        <taxon>Dikarya</taxon>
        <taxon>Ascomycota</taxon>
        <taxon>Pezizomycotina</taxon>
        <taxon>Sordariomycetes</taxon>
        <taxon>Sordariomycetidae</taxon>
        <taxon>Sordariales</taxon>
        <taxon>Chaetomiaceae</taxon>
        <taxon>Thermothelomyces</taxon>
    </lineage>
</organism>
<dbReference type="EMBL" id="CP003002">
    <property type="protein sequence ID" value="AEO53174.1"/>
    <property type="molecule type" value="Genomic_DNA"/>
</dbReference>
<gene>
    <name evidence="2" type="ORF">MYCTH_2294165</name>
</gene>
<keyword evidence="1" id="KW-1133">Transmembrane helix</keyword>
<evidence type="ECO:0000313" key="2">
    <source>
        <dbReference type="EMBL" id="AEO53174.1"/>
    </source>
</evidence>
<protein>
    <submittedName>
        <fullName evidence="2">Uncharacterized protein</fullName>
    </submittedName>
</protein>